<gene>
    <name evidence="13" type="ORF">BJX68DRAFT_183714</name>
</gene>
<organism evidence="13 14">
    <name type="scientific">Aspergillus pseudodeflectus</name>
    <dbReference type="NCBI Taxonomy" id="176178"/>
    <lineage>
        <taxon>Eukaryota</taxon>
        <taxon>Fungi</taxon>
        <taxon>Dikarya</taxon>
        <taxon>Ascomycota</taxon>
        <taxon>Pezizomycotina</taxon>
        <taxon>Eurotiomycetes</taxon>
        <taxon>Eurotiomycetidae</taxon>
        <taxon>Eurotiales</taxon>
        <taxon>Aspergillaceae</taxon>
        <taxon>Aspergillus</taxon>
        <taxon>Aspergillus subgen. Nidulantes</taxon>
    </lineage>
</organism>
<comment type="caution">
    <text evidence="13">The sequence shown here is derived from an EMBL/GenBank/DDBJ whole genome shotgun (WGS) entry which is preliminary data.</text>
</comment>
<keyword evidence="3" id="KW-0158">Chromosome</keyword>
<feature type="domain" description="Shugoshin C-terminal" evidence="11">
    <location>
        <begin position="428"/>
        <end position="451"/>
    </location>
</feature>
<feature type="region of interest" description="Disordered" evidence="10">
    <location>
        <begin position="272"/>
        <end position="558"/>
    </location>
</feature>
<keyword evidence="8" id="KW-0137">Centromere</keyword>
<dbReference type="EMBL" id="JBFXLR010000062">
    <property type="protein sequence ID" value="KAL2840856.1"/>
    <property type="molecule type" value="Genomic_DNA"/>
</dbReference>
<feature type="region of interest" description="Disordered" evidence="10">
    <location>
        <begin position="586"/>
        <end position="668"/>
    </location>
</feature>
<comment type="similarity">
    <text evidence="2">Belongs to the shugoshin family.</text>
</comment>
<feature type="compositionally biased region" description="Polar residues" evidence="10">
    <location>
        <begin position="337"/>
        <end position="347"/>
    </location>
</feature>
<feature type="compositionally biased region" description="Low complexity" evidence="10">
    <location>
        <begin position="597"/>
        <end position="606"/>
    </location>
</feature>
<feature type="compositionally biased region" description="Acidic residues" evidence="10">
    <location>
        <begin position="276"/>
        <end position="292"/>
    </location>
</feature>
<proteinExistence type="inferred from homology"/>
<evidence type="ECO:0008006" key="15">
    <source>
        <dbReference type="Google" id="ProtNLM"/>
    </source>
</evidence>
<evidence type="ECO:0000256" key="7">
    <source>
        <dbReference type="ARBA" id="ARBA00023306"/>
    </source>
</evidence>
<dbReference type="InterPro" id="IPR011516">
    <property type="entry name" value="Shugoshin_N"/>
</dbReference>
<reference evidence="13 14" key="1">
    <citation type="submission" date="2024-07" db="EMBL/GenBank/DDBJ databases">
        <title>Section-level genome sequencing and comparative genomics of Aspergillus sections Usti and Cavernicolus.</title>
        <authorList>
            <consortium name="Lawrence Berkeley National Laboratory"/>
            <person name="Nybo J.L."/>
            <person name="Vesth T.C."/>
            <person name="Theobald S."/>
            <person name="Frisvad J.C."/>
            <person name="Larsen T.O."/>
            <person name="Kjaerboelling I."/>
            <person name="Rothschild-Mancinelli K."/>
            <person name="Lyhne E.K."/>
            <person name="Kogle M.E."/>
            <person name="Barry K."/>
            <person name="Clum A."/>
            <person name="Na H."/>
            <person name="Ledsgaard L."/>
            <person name="Lin J."/>
            <person name="Lipzen A."/>
            <person name="Kuo A."/>
            <person name="Riley R."/>
            <person name="Mondo S."/>
            <person name="LaButti K."/>
            <person name="Haridas S."/>
            <person name="Pangalinan J."/>
            <person name="Salamov A.A."/>
            <person name="Simmons B.A."/>
            <person name="Magnuson J.K."/>
            <person name="Chen J."/>
            <person name="Drula E."/>
            <person name="Henrissat B."/>
            <person name="Wiebenga A."/>
            <person name="Lubbers R.J."/>
            <person name="Gomes A.C."/>
            <person name="Macurrencykelacurrency M.R."/>
            <person name="Stajich J."/>
            <person name="Grigoriev I.V."/>
            <person name="Mortensen U.H."/>
            <person name="De vries R.P."/>
            <person name="Baker S.E."/>
            <person name="Andersen M.R."/>
        </authorList>
    </citation>
    <scope>NUCLEOTIDE SEQUENCE [LARGE SCALE GENOMIC DNA]</scope>
    <source>
        <strain evidence="13 14">CBS 756.74</strain>
    </source>
</reference>
<keyword evidence="5" id="KW-0159">Chromosome partition</keyword>
<dbReference type="InterPro" id="IPR011515">
    <property type="entry name" value="Shugoshin_C"/>
</dbReference>
<comment type="subcellular location">
    <subcellularLocation>
        <location evidence="1">Chromosome</location>
        <location evidence="1">Centromere</location>
    </subcellularLocation>
</comment>
<dbReference type="Proteomes" id="UP001610444">
    <property type="component" value="Unassembled WGS sequence"/>
</dbReference>
<feature type="domain" description="Shugoshin N-terminal coiled-coil" evidence="12">
    <location>
        <begin position="17"/>
        <end position="61"/>
    </location>
</feature>
<evidence type="ECO:0000313" key="13">
    <source>
        <dbReference type="EMBL" id="KAL2840856.1"/>
    </source>
</evidence>
<feature type="region of interest" description="Disordered" evidence="10">
    <location>
        <begin position="105"/>
        <end position="147"/>
    </location>
</feature>
<evidence type="ECO:0000256" key="6">
    <source>
        <dbReference type="ARBA" id="ARBA00023054"/>
    </source>
</evidence>
<evidence type="ECO:0000256" key="3">
    <source>
        <dbReference type="ARBA" id="ARBA00022454"/>
    </source>
</evidence>
<feature type="compositionally biased region" description="Basic and acidic residues" evidence="10">
    <location>
        <begin position="111"/>
        <end position="130"/>
    </location>
</feature>
<dbReference type="Pfam" id="PF07558">
    <property type="entry name" value="Shugoshin_N"/>
    <property type="match status" value="1"/>
</dbReference>
<evidence type="ECO:0000259" key="12">
    <source>
        <dbReference type="Pfam" id="PF07558"/>
    </source>
</evidence>
<evidence type="ECO:0000256" key="4">
    <source>
        <dbReference type="ARBA" id="ARBA00022618"/>
    </source>
</evidence>
<sequence>MARLNESTASAEPIEILKRRFVRQNREIARVNSIQSLRIRGLESEVSHLLSENVSLREQVITLTQELERFEAAKTLRDGVYDIKTRLDSKLVELGSLVNELGNLPRQYSKTTRERAESELESPTERDSRRPSSVNQVNGADPEPALDVEVDGRLPVILEDKYYPRRTLEARELQQLSNDNSGVSCSLISGDARASPKHTPEYNASPTVTPAKITDIQPFEEYAVDEHSLPPNLETRRKKKAGSVTMDEDRSTGETISLFDSKFMRKCGAKRKFSAEDGESLFESTPAEDDGFEFTRPNPSPKKLVSKSDQSPVKRRPQSRVGTTGIGQPKRKVLEPKNTNLSITSPARPTRPKKYDKLQNPATPGEIENSYPMQGKNVSPKKGSTPVHEDRLSAVFDKHEEKAETQLHQQPLQGVDRDVPAANDISNARPSRRQRAVVSYAEPNLRDKMRRSTNELGPAVGKDNARRSSSQTESARDQRHKDETTQKSRKSGVTVGDPEANDADTLAGNSNRQMGMISHRKPRSLGRTVDETEGDGVKGNSLSGRNDQESDNQSSTSLASVDIAHGKVSFSKESVTSAAMYRAALETSKKSRRHSSNTRTSGRSTTPKFPADYLDEGAESNGSATLHETAKEGPAAGDSQYSDAPFIMESREMTRGQRVAARRRSMML</sequence>
<keyword evidence="7" id="KW-0131">Cell cycle</keyword>
<evidence type="ECO:0000256" key="10">
    <source>
        <dbReference type="SAM" id="MobiDB-lite"/>
    </source>
</evidence>
<dbReference type="Pfam" id="PF07557">
    <property type="entry name" value="Shugoshin_C"/>
    <property type="match status" value="1"/>
</dbReference>
<name>A0ABR4JLD8_9EURO</name>
<feature type="compositionally biased region" description="Basic and acidic residues" evidence="10">
    <location>
        <begin position="387"/>
        <end position="405"/>
    </location>
</feature>
<evidence type="ECO:0000256" key="1">
    <source>
        <dbReference type="ARBA" id="ARBA00004584"/>
    </source>
</evidence>
<feature type="compositionally biased region" description="Basic and acidic residues" evidence="10">
    <location>
        <begin position="444"/>
        <end position="453"/>
    </location>
</feature>
<evidence type="ECO:0000256" key="2">
    <source>
        <dbReference type="ARBA" id="ARBA00010845"/>
    </source>
</evidence>
<dbReference type="RefSeq" id="XP_070894276.1">
    <property type="nucleotide sequence ID" value="XM_071037251.1"/>
</dbReference>
<evidence type="ECO:0000259" key="11">
    <source>
        <dbReference type="Pfam" id="PF07557"/>
    </source>
</evidence>
<feature type="coiled-coil region" evidence="9">
    <location>
        <begin position="39"/>
        <end position="73"/>
    </location>
</feature>
<keyword evidence="6 9" id="KW-0175">Coiled coil</keyword>
<feature type="compositionally biased region" description="Basic and acidic residues" evidence="10">
    <location>
        <begin position="474"/>
        <end position="486"/>
    </location>
</feature>
<protein>
    <recommendedName>
        <fullName evidence="15">Shugoshin</fullName>
    </recommendedName>
</protein>
<evidence type="ECO:0000256" key="9">
    <source>
        <dbReference type="SAM" id="Coils"/>
    </source>
</evidence>
<feature type="compositionally biased region" description="Polar residues" evidence="10">
    <location>
        <begin position="540"/>
        <end position="558"/>
    </location>
</feature>
<accession>A0ABR4JLD8</accession>
<evidence type="ECO:0000256" key="8">
    <source>
        <dbReference type="ARBA" id="ARBA00023328"/>
    </source>
</evidence>
<evidence type="ECO:0000313" key="14">
    <source>
        <dbReference type="Proteomes" id="UP001610444"/>
    </source>
</evidence>
<keyword evidence="14" id="KW-1185">Reference proteome</keyword>
<keyword evidence="4" id="KW-0132">Cell division</keyword>
<dbReference type="GeneID" id="98152415"/>
<evidence type="ECO:0000256" key="5">
    <source>
        <dbReference type="ARBA" id="ARBA00022829"/>
    </source>
</evidence>